<dbReference type="InterPro" id="IPR011990">
    <property type="entry name" value="TPR-like_helical_dom_sf"/>
</dbReference>
<dbReference type="InterPro" id="IPR019734">
    <property type="entry name" value="TPR_rpt"/>
</dbReference>
<keyword evidence="1" id="KW-0677">Repeat</keyword>
<dbReference type="EMBL" id="CAUJNA010000446">
    <property type="protein sequence ID" value="CAJ1377170.1"/>
    <property type="molecule type" value="Genomic_DNA"/>
</dbReference>
<gene>
    <name evidence="5" type="ORF">EVOR1521_LOCUS6052</name>
</gene>
<evidence type="ECO:0000313" key="5">
    <source>
        <dbReference type="EMBL" id="CAJ1377170.1"/>
    </source>
</evidence>
<evidence type="ECO:0000256" key="4">
    <source>
        <dbReference type="SAM" id="MobiDB-lite"/>
    </source>
</evidence>
<evidence type="ECO:0000256" key="2">
    <source>
        <dbReference type="ARBA" id="ARBA00022803"/>
    </source>
</evidence>
<feature type="region of interest" description="Disordered" evidence="4">
    <location>
        <begin position="50"/>
        <end position="82"/>
    </location>
</feature>
<comment type="caution">
    <text evidence="5">The sequence shown here is derived from an EMBL/GenBank/DDBJ whole genome shotgun (WGS) entry which is preliminary data.</text>
</comment>
<evidence type="ECO:0000313" key="6">
    <source>
        <dbReference type="Proteomes" id="UP001178507"/>
    </source>
</evidence>
<feature type="repeat" description="TPR" evidence="3">
    <location>
        <begin position="202"/>
        <end position="235"/>
    </location>
</feature>
<feature type="compositionally biased region" description="Low complexity" evidence="4">
    <location>
        <begin position="7"/>
        <end position="27"/>
    </location>
</feature>
<dbReference type="SMART" id="SM00028">
    <property type="entry name" value="TPR"/>
    <property type="match status" value="7"/>
</dbReference>
<evidence type="ECO:0000256" key="1">
    <source>
        <dbReference type="ARBA" id="ARBA00022737"/>
    </source>
</evidence>
<dbReference type="SUPFAM" id="SSF48452">
    <property type="entry name" value="TPR-like"/>
    <property type="match status" value="3"/>
</dbReference>
<dbReference type="InterPro" id="IPR050498">
    <property type="entry name" value="Ycf3"/>
</dbReference>
<dbReference type="PANTHER" id="PTHR44858">
    <property type="entry name" value="TETRATRICOPEPTIDE REPEAT PROTEIN 6"/>
    <property type="match status" value="1"/>
</dbReference>
<dbReference type="Pfam" id="PF00515">
    <property type="entry name" value="TPR_1"/>
    <property type="match status" value="2"/>
</dbReference>
<evidence type="ECO:0000256" key="3">
    <source>
        <dbReference type="PROSITE-ProRule" id="PRU00339"/>
    </source>
</evidence>
<name>A0AA36HYL3_9DINO</name>
<dbReference type="Pfam" id="PF13371">
    <property type="entry name" value="TPR_9"/>
    <property type="match status" value="1"/>
</dbReference>
<organism evidence="5 6">
    <name type="scientific">Effrenium voratum</name>
    <dbReference type="NCBI Taxonomy" id="2562239"/>
    <lineage>
        <taxon>Eukaryota</taxon>
        <taxon>Sar</taxon>
        <taxon>Alveolata</taxon>
        <taxon>Dinophyceae</taxon>
        <taxon>Suessiales</taxon>
        <taxon>Symbiodiniaceae</taxon>
        <taxon>Effrenium</taxon>
    </lineage>
</organism>
<sequence>MTPGEPPTSRGSPRGASPRSAASPRSPQLGGRKVTAPPYWQWLFNRDPQLAPRSPMASTQHFPPQPRPMTRSNSAPLELSYGHSSPTGVGSVLLAPLSDAASFLAKAAQLSLHTDPAKTMSCCNQAVALGPDCTQAWRYRALARLQAGDAGAAVEDLTRALEVAPSTNLWEQRASARYSARDFAGAAEDATKAIEEGAGFRAEIWRRRGLCRLMMQHYEAALADYDMALKLDPCHGLSWRNRGAAKLALGDKRGAELDTSEAIRLHPIADNFLQRGKIRLECTKYEEAIRDCTEALRMESKADAFCVRAVAKKHCQDLRGAVADLDEAIRCRDFHVKARELRAETKLGLGMLEETILDCDQAIPYMPDPSVLLCCRGNAYFRKGNYQSAAEDFKTVLQYDPSSQLAAKMLDKSTQSLKHLASWDLKMLRDRSAFDDVVITADLVKRST</sequence>
<dbReference type="PANTHER" id="PTHR44858:SF1">
    <property type="entry name" value="UDP-N-ACETYLGLUCOSAMINE--PEPTIDE N-ACETYLGLUCOSAMINYLTRANSFERASE SPINDLY-RELATED"/>
    <property type="match status" value="1"/>
</dbReference>
<protein>
    <recommendedName>
        <fullName evidence="7">Tetratricopeptide repeat protein</fullName>
    </recommendedName>
</protein>
<reference evidence="5" key="1">
    <citation type="submission" date="2023-08" db="EMBL/GenBank/DDBJ databases">
        <authorList>
            <person name="Chen Y."/>
            <person name="Shah S."/>
            <person name="Dougan E. K."/>
            <person name="Thang M."/>
            <person name="Chan C."/>
        </authorList>
    </citation>
    <scope>NUCLEOTIDE SEQUENCE</scope>
</reference>
<keyword evidence="6" id="KW-1185">Reference proteome</keyword>
<dbReference type="AlphaFoldDB" id="A0AA36HYL3"/>
<dbReference type="Proteomes" id="UP001178507">
    <property type="component" value="Unassembled WGS sequence"/>
</dbReference>
<feature type="region of interest" description="Disordered" evidence="4">
    <location>
        <begin position="1"/>
        <end position="34"/>
    </location>
</feature>
<accession>A0AA36HYL3</accession>
<proteinExistence type="predicted"/>
<feature type="repeat" description="TPR" evidence="3">
    <location>
        <begin position="134"/>
        <end position="167"/>
    </location>
</feature>
<feature type="repeat" description="TPR" evidence="3">
    <location>
        <begin position="370"/>
        <end position="403"/>
    </location>
</feature>
<keyword evidence="2 3" id="KW-0802">TPR repeat</keyword>
<evidence type="ECO:0008006" key="7">
    <source>
        <dbReference type="Google" id="ProtNLM"/>
    </source>
</evidence>
<dbReference type="Gene3D" id="1.25.40.10">
    <property type="entry name" value="Tetratricopeptide repeat domain"/>
    <property type="match status" value="4"/>
</dbReference>
<dbReference type="PROSITE" id="PS50005">
    <property type="entry name" value="TPR"/>
    <property type="match status" value="3"/>
</dbReference>